<sequence length="118" mass="12585">MLDEQIDVRDEGTITIVSLNGQFIGGEETDALRDVFVGLTKRERPHVIVDLADVSYLNSSFISALLAAHAALARRGGVIALAGMNGTIGQIFAVTKLELVFPLFPTVEVAKSSQNVSS</sequence>
<comment type="caution">
    <text evidence="2">The sequence shown here is derived from an EMBL/GenBank/DDBJ whole genome shotgun (WGS) entry which is preliminary data.</text>
</comment>
<evidence type="ECO:0000313" key="2">
    <source>
        <dbReference type="EMBL" id="OJX59337.1"/>
    </source>
</evidence>
<gene>
    <name evidence="2" type="ORF">BGO89_02655</name>
</gene>
<organism evidence="2 3">
    <name type="scientific">Candidatus Kapaibacterium thiocyanatum</name>
    <dbReference type="NCBI Taxonomy" id="1895771"/>
    <lineage>
        <taxon>Bacteria</taxon>
        <taxon>Pseudomonadati</taxon>
        <taxon>Candidatus Kapaibacteriota</taxon>
        <taxon>Candidatus Kapaibacteriia</taxon>
        <taxon>Candidatus Kapaibacteriales</taxon>
        <taxon>Candidatus Kapaibacteriaceae</taxon>
        <taxon>Candidatus Kapaibacterium</taxon>
    </lineage>
</organism>
<dbReference type="GO" id="GO:0043856">
    <property type="term" value="F:anti-sigma factor antagonist activity"/>
    <property type="evidence" value="ECO:0007669"/>
    <property type="project" value="TreeGrafter"/>
</dbReference>
<protein>
    <recommendedName>
        <fullName evidence="1">STAS domain-containing protein</fullName>
    </recommendedName>
</protein>
<dbReference type="Pfam" id="PF01740">
    <property type="entry name" value="STAS"/>
    <property type="match status" value="1"/>
</dbReference>
<dbReference type="PANTHER" id="PTHR33495:SF2">
    <property type="entry name" value="ANTI-SIGMA FACTOR ANTAGONIST TM_1081-RELATED"/>
    <property type="match status" value="1"/>
</dbReference>
<dbReference type="SUPFAM" id="SSF52091">
    <property type="entry name" value="SpoIIaa-like"/>
    <property type="match status" value="1"/>
</dbReference>
<dbReference type="PROSITE" id="PS50801">
    <property type="entry name" value="STAS"/>
    <property type="match status" value="1"/>
</dbReference>
<reference evidence="2 3" key="1">
    <citation type="submission" date="2016-09" db="EMBL/GenBank/DDBJ databases">
        <title>Genome-resolved meta-omics ties microbial dynamics to process performance in biotechnology for thiocyanate degradation.</title>
        <authorList>
            <person name="Kantor R.S."/>
            <person name="Huddy R.J."/>
            <person name="Iyer R."/>
            <person name="Thomas B.C."/>
            <person name="Brown C.T."/>
            <person name="Anantharaman K."/>
            <person name="Tringe S."/>
            <person name="Hettich R.L."/>
            <person name="Harrison S.T."/>
            <person name="Banfield J.F."/>
        </authorList>
    </citation>
    <scope>NUCLEOTIDE SEQUENCE [LARGE SCALE GENOMIC DNA]</scope>
    <source>
        <strain evidence="2">59-99</strain>
    </source>
</reference>
<accession>A0A1M3L2A2</accession>
<evidence type="ECO:0000259" key="1">
    <source>
        <dbReference type="PROSITE" id="PS50801"/>
    </source>
</evidence>
<evidence type="ECO:0000313" key="3">
    <source>
        <dbReference type="Proteomes" id="UP000184233"/>
    </source>
</evidence>
<proteinExistence type="predicted"/>
<dbReference type="Gene3D" id="3.30.750.24">
    <property type="entry name" value="STAS domain"/>
    <property type="match status" value="1"/>
</dbReference>
<dbReference type="CDD" id="cd07043">
    <property type="entry name" value="STAS_anti-anti-sigma_factors"/>
    <property type="match status" value="1"/>
</dbReference>
<dbReference type="EMBL" id="MKVH01000013">
    <property type="protein sequence ID" value="OJX59337.1"/>
    <property type="molecule type" value="Genomic_DNA"/>
</dbReference>
<dbReference type="STRING" id="1895771.BGO89_02655"/>
<dbReference type="InterPro" id="IPR036513">
    <property type="entry name" value="STAS_dom_sf"/>
</dbReference>
<dbReference type="AlphaFoldDB" id="A0A1M3L2A2"/>
<dbReference type="PANTHER" id="PTHR33495">
    <property type="entry name" value="ANTI-SIGMA FACTOR ANTAGONIST TM_1081-RELATED-RELATED"/>
    <property type="match status" value="1"/>
</dbReference>
<dbReference type="Proteomes" id="UP000184233">
    <property type="component" value="Unassembled WGS sequence"/>
</dbReference>
<dbReference type="InterPro" id="IPR002645">
    <property type="entry name" value="STAS_dom"/>
</dbReference>
<feature type="domain" description="STAS" evidence="1">
    <location>
        <begin position="4"/>
        <end position="114"/>
    </location>
</feature>
<name>A0A1M3L2A2_9BACT</name>